<comment type="caution">
    <text evidence="1">The sequence shown here is derived from an EMBL/GenBank/DDBJ whole genome shotgun (WGS) entry which is preliminary data.</text>
</comment>
<evidence type="ECO:0000313" key="2">
    <source>
        <dbReference type="Proteomes" id="UP001234495"/>
    </source>
</evidence>
<dbReference type="Pfam" id="PF13217">
    <property type="entry name" value="DUF4025"/>
    <property type="match status" value="1"/>
</dbReference>
<dbReference type="RefSeq" id="WP_307337765.1">
    <property type="nucleotide sequence ID" value="NZ_JAUSUD010000003.1"/>
</dbReference>
<evidence type="ECO:0008006" key="3">
    <source>
        <dbReference type="Google" id="ProtNLM"/>
    </source>
</evidence>
<accession>A0ABT9ZBM0</accession>
<name>A0ABT9ZBM0_9BACI</name>
<dbReference type="Proteomes" id="UP001234495">
    <property type="component" value="Unassembled WGS sequence"/>
</dbReference>
<sequence>MTKSKENEKLAGKFFEVEDYGRDNQLSSGLATTHEQASDNYMEGTVDGMMEENVHSSEKMPKKHK</sequence>
<reference evidence="1 2" key="1">
    <citation type="submission" date="2023-07" db="EMBL/GenBank/DDBJ databases">
        <title>Genomic Encyclopedia of Type Strains, Phase IV (KMG-IV): sequencing the most valuable type-strain genomes for metagenomic binning, comparative biology and taxonomic classification.</title>
        <authorList>
            <person name="Goeker M."/>
        </authorList>
    </citation>
    <scope>NUCLEOTIDE SEQUENCE [LARGE SCALE GENOMIC DNA]</scope>
    <source>
        <strain evidence="1 2">DSM 29005</strain>
    </source>
</reference>
<gene>
    <name evidence="1" type="ORF">J2S19_000911</name>
</gene>
<protein>
    <recommendedName>
        <fullName evidence="3">DUF4025 domain-containing protein</fullName>
    </recommendedName>
</protein>
<dbReference type="EMBL" id="JAUSUD010000003">
    <property type="protein sequence ID" value="MDQ0229659.1"/>
    <property type="molecule type" value="Genomic_DNA"/>
</dbReference>
<evidence type="ECO:0000313" key="1">
    <source>
        <dbReference type="EMBL" id="MDQ0229659.1"/>
    </source>
</evidence>
<proteinExistence type="predicted"/>
<organism evidence="1 2">
    <name type="scientific">Metabacillus malikii</name>
    <dbReference type="NCBI Taxonomy" id="1504265"/>
    <lineage>
        <taxon>Bacteria</taxon>
        <taxon>Bacillati</taxon>
        <taxon>Bacillota</taxon>
        <taxon>Bacilli</taxon>
        <taxon>Bacillales</taxon>
        <taxon>Bacillaceae</taxon>
        <taxon>Metabacillus</taxon>
    </lineage>
</organism>
<dbReference type="InterPro" id="IPR025100">
    <property type="entry name" value="DUF4025"/>
</dbReference>
<keyword evidence="2" id="KW-1185">Reference proteome</keyword>